<dbReference type="Proteomes" id="UP000235728">
    <property type="component" value="Unassembled WGS sequence"/>
</dbReference>
<feature type="compositionally biased region" description="Low complexity" evidence="1">
    <location>
        <begin position="97"/>
        <end position="111"/>
    </location>
</feature>
<feature type="region of interest" description="Disordered" evidence="1">
    <location>
        <begin position="1021"/>
        <end position="1130"/>
    </location>
</feature>
<feature type="compositionally biased region" description="Basic residues" evidence="1">
    <location>
        <begin position="1094"/>
        <end position="1104"/>
    </location>
</feature>
<feature type="compositionally biased region" description="Low complexity" evidence="1">
    <location>
        <begin position="887"/>
        <end position="897"/>
    </location>
</feature>
<feature type="compositionally biased region" description="Polar residues" evidence="1">
    <location>
        <begin position="928"/>
        <end position="943"/>
    </location>
</feature>
<feature type="compositionally biased region" description="Low complexity" evidence="1">
    <location>
        <begin position="184"/>
        <end position="193"/>
    </location>
</feature>
<feature type="compositionally biased region" description="Polar residues" evidence="1">
    <location>
        <begin position="112"/>
        <end position="124"/>
    </location>
</feature>
<feature type="region of interest" description="Disordered" evidence="1">
    <location>
        <begin position="866"/>
        <end position="907"/>
    </location>
</feature>
<feature type="compositionally biased region" description="Gly residues" evidence="1">
    <location>
        <begin position="11"/>
        <end position="20"/>
    </location>
</feature>
<dbReference type="OMA" id="RFTHRRP"/>
<feature type="compositionally biased region" description="Low complexity" evidence="1">
    <location>
        <begin position="423"/>
        <end position="437"/>
    </location>
</feature>
<evidence type="ECO:0000313" key="3">
    <source>
        <dbReference type="Proteomes" id="UP000235728"/>
    </source>
</evidence>
<feature type="compositionally biased region" description="Low complexity" evidence="1">
    <location>
        <begin position="1116"/>
        <end position="1130"/>
    </location>
</feature>
<proteinExistence type="predicted"/>
<sequence>MTETVGRAAGPRGGPGGTRTGQGRQEQAPGLRGTGQGKQQEGLTVRPGQMTGASALPAGRHGSVSSPEASETARATAGFTKTTAEATGGSTKKVTEAKASFTTETTEATATFNKQTTEKVSSSPPAGALVQTRLPVSTVSTIVSTSTAPQSPSLPSPLPHRQPRSSYLRTRASSSLAPSTTAQRASRPPSQTSTRRRRSSDDSAPSFDGHSSSPPPGSSSPPSSVGQDIYAPSPSADAKPVFHHRRHFRQRAASFDLPKAVRPRPRAYSDQGPCPDLSRPPQTLYLRTSSNPEPPAGRDHRLSPSSSNSSLLSRSSREPASFSAKGVSTSSGPPPSINSRLLEIGGHDASFAALHQHHQQHYQNYQPRLISNSRQLLPLKTAAYSSTPDEPRRRSFQQQHSYRLSLTGSLPTNLTPARVPPIRSFRSSGSRRSLPSSDMNFTPRPYDLDESAGAPLDDQEDPAFTATSGLDGRYDRQSRLMTPPISGRQGANGEESGDVFLRLAREDAMNRTASGRTPDGTYSPVSATHRSWHRRPLSTNLASYQPVSPPKLRRRLSDQQERPYLGNLEDDQASQVSRVLQYRPTSVAKAASAHPGESASQYTPTNRTHRPPPVSSRGSVYHDNSDNYRHTRRRSSVTDSTPPISGRGQSPKTGPVHNFSKTYNSSPLVRSFDLPPPQAQETQNGVEGTESNASTTAPSTVWDELDELKSRINRLEITGRVPPTSGAAVAKLSDERPVTANTAATTASSSPKRQVHVHADEMASVATQRDAVPILQNALANCKMNLSPAVYHALDCAAQDALSLSAAMGHGPISSGASTIGNGSTTTDRQLRRKAESMCRSLTELCITLSDDAVYRAGTTQQQAQAFVPGTPLTPTLPKSHSSALPVSRRSSVVESSTPLSHTSPRVMSRFEERRNSLLHASGPPVSLHSTPHNAVSNDNNLGRHSSLFVSRTRQIRQEEPEDGRESALLRTRRALTEEPEEGRKSTFFTRNRRGTAEDMDQLPLSRSPTRRTVTMAYQPSNEHAIEADTPDRQDTSSVVSSATSRRRLVSELHGSRLAAPTGLSPAAPTRKFFDRSASTREGTSTPIMDRLARHVSLHGRASRSSRESMLPRPQNGNVNANAAADGSPQ</sequence>
<feature type="compositionally biased region" description="Polar residues" evidence="1">
    <location>
        <begin position="79"/>
        <end position="92"/>
    </location>
</feature>
<name>A0A2N6NSH2_BEABA</name>
<feature type="compositionally biased region" description="Polar residues" evidence="1">
    <location>
        <begin position="873"/>
        <end position="885"/>
    </location>
</feature>
<feature type="region of interest" description="Disordered" evidence="1">
    <location>
        <begin position="725"/>
        <end position="755"/>
    </location>
</feature>
<feature type="compositionally biased region" description="Polar residues" evidence="1">
    <location>
        <begin position="679"/>
        <end position="697"/>
    </location>
</feature>
<feature type="region of interest" description="Disordered" evidence="1">
    <location>
        <begin position="509"/>
        <end position="552"/>
    </location>
</feature>
<feature type="region of interest" description="Disordered" evidence="1">
    <location>
        <begin position="1"/>
        <end position="341"/>
    </location>
</feature>
<feature type="compositionally biased region" description="Polar residues" evidence="1">
    <location>
        <begin position="659"/>
        <end position="668"/>
    </location>
</feature>
<gene>
    <name evidence="2" type="ORF">BM221_004866</name>
</gene>
<dbReference type="EMBL" id="MRVG01000004">
    <property type="protein sequence ID" value="PMB70215.1"/>
    <property type="molecule type" value="Genomic_DNA"/>
</dbReference>
<feature type="compositionally biased region" description="Low complexity" evidence="1">
    <location>
        <begin position="739"/>
        <end position="750"/>
    </location>
</feature>
<feature type="compositionally biased region" description="Low complexity" evidence="1">
    <location>
        <begin position="1"/>
        <end position="10"/>
    </location>
</feature>
<protein>
    <recommendedName>
        <fullName evidence="4">Cell wall anchor protein</fullName>
    </recommendedName>
</protein>
<evidence type="ECO:0000256" key="1">
    <source>
        <dbReference type="SAM" id="MobiDB-lite"/>
    </source>
</evidence>
<evidence type="ECO:0000313" key="2">
    <source>
        <dbReference type="EMBL" id="PMB70215.1"/>
    </source>
</evidence>
<feature type="compositionally biased region" description="Basic and acidic residues" evidence="1">
    <location>
        <begin position="1024"/>
        <end position="1035"/>
    </location>
</feature>
<feature type="compositionally biased region" description="Polar residues" evidence="1">
    <location>
        <begin position="637"/>
        <end position="652"/>
    </location>
</feature>
<feature type="region of interest" description="Disordered" evidence="1">
    <location>
        <begin position="923"/>
        <end position="943"/>
    </location>
</feature>
<comment type="caution">
    <text evidence="2">The sequence shown here is derived from an EMBL/GenBank/DDBJ whole genome shotgun (WGS) entry which is preliminary data.</text>
</comment>
<feature type="compositionally biased region" description="Polar residues" evidence="1">
    <location>
        <begin position="167"/>
        <end position="183"/>
    </location>
</feature>
<feature type="compositionally biased region" description="Low complexity" evidence="1">
    <location>
        <begin position="136"/>
        <end position="151"/>
    </location>
</feature>
<feature type="compositionally biased region" description="Low complexity" evidence="1">
    <location>
        <begin position="303"/>
        <end position="314"/>
    </location>
</feature>
<dbReference type="AlphaFoldDB" id="A0A2N6NSH2"/>
<feature type="compositionally biased region" description="Polar residues" evidence="1">
    <location>
        <begin position="537"/>
        <end position="546"/>
    </location>
</feature>
<evidence type="ECO:0008006" key="4">
    <source>
        <dbReference type="Google" id="ProtNLM"/>
    </source>
</evidence>
<feature type="region of interest" description="Disordered" evidence="1">
    <location>
        <begin position="585"/>
        <end position="697"/>
    </location>
</feature>
<feature type="compositionally biased region" description="Basic residues" evidence="1">
    <location>
        <begin position="241"/>
        <end position="250"/>
    </location>
</feature>
<feature type="region of interest" description="Disordered" evidence="1">
    <location>
        <begin position="407"/>
        <end position="495"/>
    </location>
</feature>
<accession>A0A2N6NSH2</accession>
<reference evidence="2 3" key="1">
    <citation type="journal article" date="2016" name="Appl. Microbiol. Biotechnol.">
        <title>Characterization of T-DNA insertion mutants with decreased virulence in the entomopathogenic fungus Beauveria bassiana JEF-007.</title>
        <authorList>
            <person name="Kim S."/>
            <person name="Lee S.J."/>
            <person name="Nai Y.S."/>
            <person name="Yu J.S."/>
            <person name="Lee M.R."/>
            <person name="Yang Y.T."/>
            <person name="Kim J.S."/>
        </authorList>
    </citation>
    <scope>NUCLEOTIDE SEQUENCE [LARGE SCALE GENOMIC DNA]</scope>
    <source>
        <strain evidence="2 3">JEF-007</strain>
    </source>
</reference>
<organism evidence="2 3">
    <name type="scientific">Beauveria bassiana</name>
    <name type="common">White muscardine disease fungus</name>
    <name type="synonym">Tritirachium shiotae</name>
    <dbReference type="NCBI Taxonomy" id="176275"/>
    <lineage>
        <taxon>Eukaryota</taxon>
        <taxon>Fungi</taxon>
        <taxon>Dikarya</taxon>
        <taxon>Ascomycota</taxon>
        <taxon>Pezizomycotina</taxon>
        <taxon>Sordariomycetes</taxon>
        <taxon>Hypocreomycetidae</taxon>
        <taxon>Hypocreales</taxon>
        <taxon>Cordycipitaceae</taxon>
        <taxon>Beauveria</taxon>
    </lineage>
</organism>